<proteinExistence type="predicted"/>
<evidence type="ECO:0000313" key="2">
    <source>
        <dbReference type="Proteomes" id="UP001153076"/>
    </source>
</evidence>
<dbReference type="AlphaFoldDB" id="A0A9Q1GZJ6"/>
<organism evidence="1 2">
    <name type="scientific">Carnegiea gigantea</name>
    <dbReference type="NCBI Taxonomy" id="171969"/>
    <lineage>
        <taxon>Eukaryota</taxon>
        <taxon>Viridiplantae</taxon>
        <taxon>Streptophyta</taxon>
        <taxon>Embryophyta</taxon>
        <taxon>Tracheophyta</taxon>
        <taxon>Spermatophyta</taxon>
        <taxon>Magnoliopsida</taxon>
        <taxon>eudicotyledons</taxon>
        <taxon>Gunneridae</taxon>
        <taxon>Pentapetalae</taxon>
        <taxon>Caryophyllales</taxon>
        <taxon>Cactineae</taxon>
        <taxon>Cactaceae</taxon>
        <taxon>Cactoideae</taxon>
        <taxon>Echinocereeae</taxon>
        <taxon>Carnegiea</taxon>
    </lineage>
</organism>
<dbReference type="Proteomes" id="UP001153076">
    <property type="component" value="Unassembled WGS sequence"/>
</dbReference>
<protein>
    <submittedName>
        <fullName evidence="1">Uncharacterized protein</fullName>
    </submittedName>
</protein>
<name>A0A9Q1GZJ6_9CARY</name>
<reference evidence="1" key="1">
    <citation type="submission" date="2022-04" db="EMBL/GenBank/DDBJ databases">
        <title>Carnegiea gigantea Genome sequencing and assembly v2.</title>
        <authorList>
            <person name="Copetti D."/>
            <person name="Sanderson M.J."/>
            <person name="Burquez A."/>
            <person name="Wojciechowski M.F."/>
        </authorList>
    </citation>
    <scope>NUCLEOTIDE SEQUENCE</scope>
    <source>
        <strain evidence="1">SGP5-SGP5p</strain>
        <tissue evidence="1">Aerial part</tissue>
    </source>
</reference>
<dbReference type="EMBL" id="JAKOGI010001034">
    <property type="protein sequence ID" value="KAJ8428266.1"/>
    <property type="molecule type" value="Genomic_DNA"/>
</dbReference>
<keyword evidence="2" id="KW-1185">Reference proteome</keyword>
<gene>
    <name evidence="1" type="ORF">Cgig2_000328</name>
</gene>
<comment type="caution">
    <text evidence="1">The sequence shown here is derived from an EMBL/GenBank/DDBJ whole genome shotgun (WGS) entry which is preliminary data.</text>
</comment>
<accession>A0A9Q1GZJ6</accession>
<sequence length="230" mass="26224">MERVVGEGSSAVTQPDEGVSAGINIDRTAIISIENEFFKHKLGDLGEKDRRFSAYSFRQQKNMAWLSYAISLLRVGDNGSFKGRLDRYCAGVEWLVLFPLDEVINLKHWNEEITWKIQSKIGVIIHKLKGLNCIHASKKILEDTNSRCKEGLFWAQCAKMNYLKNGQMQVMYLHNTFPVILDMVRPCQELFTPQSFSLVSFFFFWGGGGGWKASKAIINSVHFVSVDQIY</sequence>
<evidence type="ECO:0000313" key="1">
    <source>
        <dbReference type="EMBL" id="KAJ8428266.1"/>
    </source>
</evidence>